<sequence>MFKTDVSRQAAWLTLGIWLLSGSLASMIATIVGVRMTPALIGTAIAINLVGLLCSVLLYRVSVHVRDKSAFQRIALMAAAVVFLAAVLSGSDMLIMDVSNTAKQWSPNRTLWMRFANNAGGFFWILGALGAIYTTLQANHMVRERERQLADARTAASEANAAASAARLAALRYQLNPHFLFNTLNAVSSAVITGRNDEAESMLSKLADFLRVTLVADPEAMISLDDEMATLQAYLEIESVRFRERLALEFVCPDDLRTALVPSFLLQPLIENAIKHAVSPTSATVTIRLEATRDGGDLVVLVQDDGDGSHGGEVRPGAGVGLSNVRQRLEALYGSRGVLQAAPLARGFLAMVRLPLQRAAAVTPIRSKAAA</sequence>
<dbReference type="SUPFAM" id="SSF55874">
    <property type="entry name" value="ATPase domain of HSP90 chaperone/DNA topoisomerase II/histidine kinase"/>
    <property type="match status" value="1"/>
</dbReference>
<evidence type="ECO:0000256" key="1">
    <source>
        <dbReference type="SAM" id="Phobius"/>
    </source>
</evidence>
<dbReference type="PANTHER" id="PTHR34220">
    <property type="entry name" value="SENSOR HISTIDINE KINASE YPDA"/>
    <property type="match status" value="1"/>
</dbReference>
<accession>A0A840A3P4</accession>
<keyword evidence="1" id="KW-0812">Transmembrane</keyword>
<name>A0A840A3P4_9CAUL</name>
<organism evidence="3 4">
    <name type="scientific">Phenylobacterium haematophilum</name>
    <dbReference type="NCBI Taxonomy" id="98513"/>
    <lineage>
        <taxon>Bacteria</taxon>
        <taxon>Pseudomonadati</taxon>
        <taxon>Pseudomonadota</taxon>
        <taxon>Alphaproteobacteria</taxon>
        <taxon>Caulobacterales</taxon>
        <taxon>Caulobacteraceae</taxon>
        <taxon>Phenylobacterium</taxon>
    </lineage>
</organism>
<feature type="transmembrane region" description="Helical" evidence="1">
    <location>
        <begin position="40"/>
        <end position="62"/>
    </location>
</feature>
<reference evidence="3 4" key="1">
    <citation type="submission" date="2020-08" db="EMBL/GenBank/DDBJ databases">
        <title>Genomic Encyclopedia of Type Strains, Phase IV (KMG-IV): sequencing the most valuable type-strain genomes for metagenomic binning, comparative biology and taxonomic classification.</title>
        <authorList>
            <person name="Goeker M."/>
        </authorList>
    </citation>
    <scope>NUCLEOTIDE SEQUENCE [LARGE SCALE GENOMIC DNA]</scope>
    <source>
        <strain evidence="3 4">DSM 21793</strain>
    </source>
</reference>
<keyword evidence="3" id="KW-0808">Transferase</keyword>
<keyword evidence="3" id="KW-0418">Kinase</keyword>
<keyword evidence="1" id="KW-1133">Transmembrane helix</keyword>
<gene>
    <name evidence="3" type="ORF">GGQ61_002760</name>
</gene>
<evidence type="ECO:0000259" key="2">
    <source>
        <dbReference type="PROSITE" id="PS50109"/>
    </source>
</evidence>
<dbReference type="PANTHER" id="PTHR34220:SF9">
    <property type="entry name" value="SIGNAL TRANSDUCTION HISTIDINE KINASE INTERNAL REGION DOMAIN-CONTAINING PROTEIN"/>
    <property type="match status" value="1"/>
</dbReference>
<dbReference type="InterPro" id="IPR050640">
    <property type="entry name" value="Bact_2-comp_sensor_kinase"/>
</dbReference>
<dbReference type="Proteomes" id="UP000530564">
    <property type="component" value="Unassembled WGS sequence"/>
</dbReference>
<dbReference type="Pfam" id="PF06580">
    <property type="entry name" value="His_kinase"/>
    <property type="match status" value="1"/>
</dbReference>
<dbReference type="InterPro" id="IPR005467">
    <property type="entry name" value="His_kinase_dom"/>
</dbReference>
<keyword evidence="4" id="KW-1185">Reference proteome</keyword>
<dbReference type="GO" id="GO:0000155">
    <property type="term" value="F:phosphorelay sensor kinase activity"/>
    <property type="evidence" value="ECO:0007669"/>
    <property type="project" value="InterPro"/>
</dbReference>
<dbReference type="InterPro" id="IPR010559">
    <property type="entry name" value="Sig_transdc_His_kin_internal"/>
</dbReference>
<feature type="transmembrane region" description="Helical" evidence="1">
    <location>
        <begin position="12"/>
        <end position="34"/>
    </location>
</feature>
<proteinExistence type="predicted"/>
<dbReference type="InterPro" id="IPR036890">
    <property type="entry name" value="HATPase_C_sf"/>
</dbReference>
<comment type="caution">
    <text evidence="3">The sequence shown here is derived from an EMBL/GenBank/DDBJ whole genome shotgun (WGS) entry which is preliminary data.</text>
</comment>
<keyword evidence="1" id="KW-0472">Membrane</keyword>
<dbReference type="AlphaFoldDB" id="A0A840A3P4"/>
<evidence type="ECO:0000313" key="3">
    <source>
        <dbReference type="EMBL" id="MBB3892032.1"/>
    </source>
</evidence>
<feature type="transmembrane region" description="Helical" evidence="1">
    <location>
        <begin position="115"/>
        <end position="136"/>
    </location>
</feature>
<evidence type="ECO:0000313" key="4">
    <source>
        <dbReference type="Proteomes" id="UP000530564"/>
    </source>
</evidence>
<feature type="domain" description="Histidine kinase" evidence="2">
    <location>
        <begin position="265"/>
        <end position="358"/>
    </location>
</feature>
<dbReference type="Pfam" id="PF02518">
    <property type="entry name" value="HATPase_c"/>
    <property type="match status" value="1"/>
</dbReference>
<dbReference type="InterPro" id="IPR003594">
    <property type="entry name" value="HATPase_dom"/>
</dbReference>
<dbReference type="PROSITE" id="PS50109">
    <property type="entry name" value="HIS_KIN"/>
    <property type="match status" value="1"/>
</dbReference>
<dbReference type="GO" id="GO:0016020">
    <property type="term" value="C:membrane"/>
    <property type="evidence" value="ECO:0007669"/>
    <property type="project" value="InterPro"/>
</dbReference>
<dbReference type="Gene3D" id="3.30.565.10">
    <property type="entry name" value="Histidine kinase-like ATPase, C-terminal domain"/>
    <property type="match status" value="1"/>
</dbReference>
<feature type="transmembrane region" description="Helical" evidence="1">
    <location>
        <begin position="74"/>
        <end position="95"/>
    </location>
</feature>
<protein>
    <submittedName>
        <fullName evidence="3">Sensor histidine kinase YesM</fullName>
    </submittedName>
</protein>
<dbReference type="EMBL" id="JACIDK010000003">
    <property type="protein sequence ID" value="MBB3892032.1"/>
    <property type="molecule type" value="Genomic_DNA"/>
</dbReference>
<dbReference type="RefSeq" id="WP_183773640.1">
    <property type="nucleotide sequence ID" value="NZ_JACIDK010000003.1"/>
</dbReference>